<evidence type="ECO:0000313" key="2">
    <source>
        <dbReference type="EMBL" id="GIJ62354.1"/>
    </source>
</evidence>
<dbReference type="EMBL" id="BOPG01000077">
    <property type="protein sequence ID" value="GIJ62354.1"/>
    <property type="molecule type" value="Genomic_DNA"/>
</dbReference>
<evidence type="ECO:0000313" key="3">
    <source>
        <dbReference type="Proteomes" id="UP000612585"/>
    </source>
</evidence>
<comment type="caution">
    <text evidence="2">The sequence shown here is derived from an EMBL/GenBank/DDBJ whole genome shotgun (WGS) entry which is preliminary data.</text>
</comment>
<feature type="transmembrane region" description="Helical" evidence="1">
    <location>
        <begin position="67"/>
        <end position="87"/>
    </location>
</feature>
<reference evidence="2" key="1">
    <citation type="submission" date="2021-01" db="EMBL/GenBank/DDBJ databases">
        <title>Whole genome shotgun sequence of Virgisporangium aurantiacum NBRC 16421.</title>
        <authorList>
            <person name="Komaki H."/>
            <person name="Tamura T."/>
        </authorList>
    </citation>
    <scope>NUCLEOTIDE SEQUENCE</scope>
    <source>
        <strain evidence="2">NBRC 16421</strain>
    </source>
</reference>
<dbReference type="AlphaFoldDB" id="A0A8J3ZE90"/>
<keyword evidence="3" id="KW-1185">Reference proteome</keyword>
<gene>
    <name evidence="2" type="ORF">Vau01_098700</name>
</gene>
<name>A0A8J3ZE90_9ACTN</name>
<sequence length="125" mass="13399">MEQPGPARSTMAGLWAFTVGGLAMAMLMFQLELAYHWSDFLGMPEEQCANYYGNGNAGPFAYTTWEYLLPFLAFVWVMSVAVEQGLASARANRGGHGQVVRGALALVGSIVLSCWLPCGLAVTCG</sequence>
<feature type="transmembrane region" description="Helical" evidence="1">
    <location>
        <begin position="99"/>
        <end position="122"/>
    </location>
</feature>
<accession>A0A8J3ZE90</accession>
<dbReference type="RefSeq" id="WP_204007951.1">
    <property type="nucleotide sequence ID" value="NZ_BOPG01000077.1"/>
</dbReference>
<dbReference type="Proteomes" id="UP000612585">
    <property type="component" value="Unassembled WGS sequence"/>
</dbReference>
<proteinExistence type="predicted"/>
<keyword evidence="1" id="KW-0472">Membrane</keyword>
<protein>
    <submittedName>
        <fullName evidence="2">Uncharacterized protein</fullName>
    </submittedName>
</protein>
<feature type="transmembrane region" description="Helical" evidence="1">
    <location>
        <begin position="12"/>
        <end position="31"/>
    </location>
</feature>
<organism evidence="2 3">
    <name type="scientific">Virgisporangium aurantiacum</name>
    <dbReference type="NCBI Taxonomy" id="175570"/>
    <lineage>
        <taxon>Bacteria</taxon>
        <taxon>Bacillati</taxon>
        <taxon>Actinomycetota</taxon>
        <taxon>Actinomycetes</taxon>
        <taxon>Micromonosporales</taxon>
        <taxon>Micromonosporaceae</taxon>
        <taxon>Virgisporangium</taxon>
    </lineage>
</organism>
<keyword evidence="1" id="KW-0812">Transmembrane</keyword>
<keyword evidence="1" id="KW-1133">Transmembrane helix</keyword>
<evidence type="ECO:0000256" key="1">
    <source>
        <dbReference type="SAM" id="Phobius"/>
    </source>
</evidence>